<dbReference type="RefSeq" id="WP_354186700.1">
    <property type="nucleotide sequence ID" value="NZ_JBEPLT010000009.1"/>
</dbReference>
<keyword evidence="2" id="KW-1185">Reference proteome</keyword>
<dbReference type="EMBL" id="JBEPLT010000009">
    <property type="protein sequence ID" value="MET3560365.1"/>
    <property type="molecule type" value="Genomic_DNA"/>
</dbReference>
<dbReference type="Proteomes" id="UP001549112">
    <property type="component" value="Unassembled WGS sequence"/>
</dbReference>
<dbReference type="NCBIfam" id="NF001962">
    <property type="entry name" value="PRK00736.1"/>
    <property type="match status" value="1"/>
</dbReference>
<comment type="caution">
    <text evidence="1">The sequence shown here is derived from an EMBL/GenBank/DDBJ whole genome shotgun (WGS) entry which is preliminary data.</text>
</comment>
<dbReference type="Gene3D" id="1.20.5.300">
    <property type="match status" value="1"/>
</dbReference>
<sequence>MSDENRLIELETKLAYQERLIEELSCVVTDQWKSLNEMSKKINILTRRFADLEERNFSETVVPPSSH</sequence>
<dbReference type="PANTHER" id="PTHR36508">
    <property type="entry name" value="PROTEIN SLYX"/>
    <property type="match status" value="1"/>
</dbReference>
<evidence type="ECO:0000313" key="2">
    <source>
        <dbReference type="Proteomes" id="UP001549112"/>
    </source>
</evidence>
<dbReference type="InterPro" id="IPR007236">
    <property type="entry name" value="SlyX"/>
</dbReference>
<organism evidence="1 2">
    <name type="scientific">Bartonella japonica</name>
    <dbReference type="NCBI Taxonomy" id="357761"/>
    <lineage>
        <taxon>Bacteria</taxon>
        <taxon>Pseudomonadati</taxon>
        <taxon>Pseudomonadota</taxon>
        <taxon>Alphaproteobacteria</taxon>
        <taxon>Hyphomicrobiales</taxon>
        <taxon>Bartonellaceae</taxon>
        <taxon>Bartonella</taxon>
    </lineage>
</organism>
<name>A0ABV2FP74_9HYPH</name>
<reference evidence="1 2" key="1">
    <citation type="submission" date="2024-06" db="EMBL/GenBank/DDBJ databases">
        <title>Genomic Encyclopedia of Type Strains, Phase IV (KMG-IV): sequencing the most valuable type-strain genomes for metagenomic binning, comparative biology and taxonomic classification.</title>
        <authorList>
            <person name="Goeker M."/>
        </authorList>
    </citation>
    <scope>NUCLEOTIDE SEQUENCE [LARGE SCALE GENOMIC DNA]</scope>
    <source>
        <strain evidence="1 2">DSM 23650</strain>
    </source>
</reference>
<dbReference type="Pfam" id="PF04102">
    <property type="entry name" value="SlyX"/>
    <property type="match status" value="1"/>
</dbReference>
<accession>A0ABV2FP74</accession>
<evidence type="ECO:0000313" key="1">
    <source>
        <dbReference type="EMBL" id="MET3560365.1"/>
    </source>
</evidence>
<proteinExistence type="predicted"/>
<dbReference type="PANTHER" id="PTHR36508:SF1">
    <property type="entry name" value="PROTEIN SLYX"/>
    <property type="match status" value="1"/>
</dbReference>
<protein>
    <submittedName>
        <fullName evidence="1">SlyX protein</fullName>
    </submittedName>
</protein>
<gene>
    <name evidence="1" type="ORF">ABID39_001059</name>
</gene>